<dbReference type="Pfam" id="PF08504">
    <property type="entry name" value="RunxI"/>
    <property type="match status" value="1"/>
</dbReference>
<dbReference type="Gene3D" id="2.60.40.720">
    <property type="match status" value="1"/>
</dbReference>
<evidence type="ECO:0000313" key="11">
    <source>
        <dbReference type="Proteomes" id="UP001187415"/>
    </source>
</evidence>
<feature type="region of interest" description="Disordered" evidence="8">
    <location>
        <begin position="80"/>
        <end position="104"/>
    </location>
</feature>
<comment type="caution">
    <text evidence="10">The sequence shown here is derived from an EMBL/GenBank/DDBJ whole genome shotgun (WGS) entry which is preliminary data.</text>
</comment>
<dbReference type="Pfam" id="PF00853">
    <property type="entry name" value="Runt"/>
    <property type="match status" value="1"/>
</dbReference>
<dbReference type="Gene3D" id="4.10.770.10">
    <property type="entry name" value="Signal Protein Aml-1b, Chain A, domain 3"/>
    <property type="match status" value="1"/>
</dbReference>
<feature type="region of interest" description="Disordered" evidence="8">
    <location>
        <begin position="1"/>
        <end position="59"/>
    </location>
</feature>
<dbReference type="GO" id="GO:0045944">
    <property type="term" value="P:positive regulation of transcription by RNA polymerase II"/>
    <property type="evidence" value="ECO:0007669"/>
    <property type="project" value="UniProtKB-ARBA"/>
</dbReference>
<evidence type="ECO:0000256" key="5">
    <source>
        <dbReference type="ARBA" id="ARBA00023242"/>
    </source>
</evidence>
<dbReference type="InterPro" id="IPR013524">
    <property type="entry name" value="Runt_dom"/>
</dbReference>
<feature type="domain" description="Runt" evidence="9">
    <location>
        <begin position="122"/>
        <end position="250"/>
    </location>
</feature>
<dbReference type="PRINTS" id="PR00967">
    <property type="entry name" value="ONCOGENEAML1"/>
</dbReference>
<dbReference type="PROSITE" id="PS51062">
    <property type="entry name" value="RUNT"/>
    <property type="match status" value="1"/>
</dbReference>
<dbReference type="GO" id="GO:0030182">
    <property type="term" value="P:neuron differentiation"/>
    <property type="evidence" value="ECO:0007669"/>
    <property type="project" value="TreeGrafter"/>
</dbReference>
<dbReference type="InterPro" id="IPR027384">
    <property type="entry name" value="Runx_central_dom_sf"/>
</dbReference>
<dbReference type="InterPro" id="IPR016554">
    <property type="entry name" value="TF_Runt-rel_RUNX"/>
</dbReference>
<keyword evidence="3 6" id="KW-0238">DNA-binding</keyword>
<keyword evidence="5" id="KW-0539">Nucleus</keyword>
<gene>
    <name evidence="10" type="ORF">Q5P01_020509</name>
</gene>
<keyword evidence="2 6" id="KW-0805">Transcription regulation</keyword>
<dbReference type="EMBL" id="JAUPFM010000016">
    <property type="protein sequence ID" value="KAK2826295.1"/>
    <property type="molecule type" value="Genomic_DNA"/>
</dbReference>
<dbReference type="InterPro" id="IPR012346">
    <property type="entry name" value="p53/RUNT-type_TF_DNA-bd_sf"/>
</dbReference>
<reference evidence="10" key="1">
    <citation type="submission" date="2023-07" db="EMBL/GenBank/DDBJ databases">
        <title>Chromosome-level Genome Assembly of Striped Snakehead (Channa striata).</title>
        <authorList>
            <person name="Liu H."/>
        </authorList>
    </citation>
    <scope>NUCLEOTIDE SEQUENCE</scope>
    <source>
        <strain evidence="10">Gz</strain>
        <tissue evidence="10">Muscle</tissue>
    </source>
</reference>
<dbReference type="GO" id="GO:0005524">
    <property type="term" value="F:ATP binding"/>
    <property type="evidence" value="ECO:0007669"/>
    <property type="project" value="InterPro"/>
</dbReference>
<evidence type="ECO:0000259" key="9">
    <source>
        <dbReference type="PROSITE" id="PS51062"/>
    </source>
</evidence>
<keyword evidence="4 6" id="KW-0804">Transcription</keyword>
<dbReference type="GO" id="GO:0000981">
    <property type="term" value="F:DNA-binding transcription factor activity, RNA polymerase II-specific"/>
    <property type="evidence" value="ECO:0007669"/>
    <property type="project" value="TreeGrafter"/>
</dbReference>
<dbReference type="GO" id="GO:0045595">
    <property type="term" value="P:regulation of cell differentiation"/>
    <property type="evidence" value="ECO:0007669"/>
    <property type="project" value="TreeGrafter"/>
</dbReference>
<feature type="binding site" evidence="7">
    <location>
        <position position="211"/>
    </location>
    <ligand>
        <name>chloride</name>
        <dbReference type="ChEBI" id="CHEBI:17996"/>
        <label>2</label>
    </ligand>
</feature>
<evidence type="ECO:0000256" key="7">
    <source>
        <dbReference type="PIRSR" id="PIRSR009374-1"/>
    </source>
</evidence>
<dbReference type="PANTHER" id="PTHR11950:SF43">
    <property type="entry name" value="RUNT-RELATED TRANSCRIPTION FACTOR 3"/>
    <property type="match status" value="1"/>
</dbReference>
<evidence type="ECO:0000256" key="4">
    <source>
        <dbReference type="ARBA" id="ARBA00023163"/>
    </source>
</evidence>
<feature type="compositionally biased region" description="Low complexity" evidence="8">
    <location>
        <begin position="86"/>
        <end position="97"/>
    </location>
</feature>
<feature type="binding site" evidence="7">
    <location>
        <position position="184"/>
    </location>
    <ligand>
        <name>chloride</name>
        <dbReference type="ChEBI" id="CHEBI:17996"/>
        <label>1</label>
    </ligand>
</feature>
<name>A0AA88LYI1_CHASR</name>
<dbReference type="InterPro" id="IPR008967">
    <property type="entry name" value="p53-like_TF_DNA-bd_sf"/>
</dbReference>
<feature type="binding site" evidence="7">
    <location>
        <position position="242"/>
    </location>
    <ligand>
        <name>chloride</name>
        <dbReference type="ChEBI" id="CHEBI:17996"/>
        <label>2</label>
    </ligand>
</feature>
<dbReference type="GO" id="GO:0005634">
    <property type="term" value="C:nucleus"/>
    <property type="evidence" value="ECO:0007669"/>
    <property type="project" value="UniProtKB-SubCell"/>
</dbReference>
<dbReference type="SUPFAM" id="SSF49417">
    <property type="entry name" value="p53-like transcription factors"/>
    <property type="match status" value="1"/>
</dbReference>
<evidence type="ECO:0000256" key="8">
    <source>
        <dbReference type="SAM" id="MobiDB-lite"/>
    </source>
</evidence>
<accession>A0AA88LYI1</accession>
<feature type="compositionally biased region" description="Basic and acidic residues" evidence="8">
    <location>
        <begin position="472"/>
        <end position="481"/>
    </location>
</feature>
<protein>
    <recommendedName>
        <fullName evidence="6">Runt-related transcription factor</fullName>
    </recommendedName>
</protein>
<dbReference type="GO" id="GO:0002062">
    <property type="term" value="P:chondrocyte differentiation"/>
    <property type="evidence" value="ECO:0007669"/>
    <property type="project" value="TreeGrafter"/>
</dbReference>
<proteinExistence type="predicted"/>
<dbReference type="GO" id="GO:0051094">
    <property type="term" value="P:positive regulation of developmental process"/>
    <property type="evidence" value="ECO:0007669"/>
    <property type="project" value="UniProtKB-ARBA"/>
</dbReference>
<evidence type="ECO:0000256" key="2">
    <source>
        <dbReference type="ARBA" id="ARBA00023015"/>
    </source>
</evidence>
<dbReference type="InterPro" id="IPR013711">
    <property type="entry name" value="RunxI_C_dom"/>
</dbReference>
<dbReference type="GO" id="GO:0030097">
    <property type="term" value="P:hemopoiesis"/>
    <property type="evidence" value="ECO:0007669"/>
    <property type="project" value="TreeGrafter"/>
</dbReference>
<sequence length="481" mass="52368">MASQLANLRPSARCVTEDHKLSPPGQPASITRALLGRPPLSSSPGRYRSTAARAPQHPGFPVMASNSIFDSFSNYSSSLLREPPTTRRFTPPSTSFPCNKIGDGNGTMATAGPLRSRADARNVVDVLADHAGELVRTDSPNFLCSVLPSHWRCNKTLPVAFKVVALGDVPDGTLVTVMAGNDENYSAELRNASAVMKNQVARFNDLRFVGRSGRGKSFTLTITVFTGPPQVATYHRAIKVTVDGPREPRRHRVKLEDSQKMQFSDRLSDIERYQRMRIPVNNNARPIHHSNLSTAPALWQEQMDTPALKTCKVEEDLRPWPGTTDIFQQRTTFPSLTPLADPRFSDPRMHYPGAFPYSANTSSTGISGLSMSASSRYHTYLPPPYSNNQTQNFQSNSYLYYGTGSGSYQFSMVAPGNTGGERSPTRLLSCSGAAGTGGTNSLMNPGLNTQSEGVEADGSHSNSPTAMSASGRLDESVWRPY</sequence>
<evidence type="ECO:0000256" key="6">
    <source>
        <dbReference type="PIRNR" id="PIRNR009374"/>
    </source>
</evidence>
<feature type="compositionally biased region" description="Polar residues" evidence="8">
    <location>
        <begin position="459"/>
        <end position="468"/>
    </location>
</feature>
<feature type="binding site" evidence="7">
    <location>
        <position position="188"/>
    </location>
    <ligand>
        <name>chloride</name>
        <dbReference type="ChEBI" id="CHEBI:17996"/>
        <label>1</label>
    </ligand>
</feature>
<evidence type="ECO:0000256" key="1">
    <source>
        <dbReference type="ARBA" id="ARBA00004123"/>
    </source>
</evidence>
<dbReference type="GO" id="GO:0001503">
    <property type="term" value="P:ossification"/>
    <property type="evidence" value="ECO:0007669"/>
    <property type="project" value="TreeGrafter"/>
</dbReference>
<feature type="compositionally biased region" description="Polar residues" evidence="8">
    <location>
        <begin position="439"/>
        <end position="452"/>
    </location>
</feature>
<evidence type="ECO:0000256" key="3">
    <source>
        <dbReference type="ARBA" id="ARBA00023125"/>
    </source>
</evidence>
<feature type="region of interest" description="Disordered" evidence="8">
    <location>
        <begin position="416"/>
        <end position="481"/>
    </location>
</feature>
<dbReference type="FunFam" id="2.60.40.720:FF:000001">
    <property type="entry name" value="Runt-related transcription factor"/>
    <property type="match status" value="1"/>
</dbReference>
<dbReference type="InterPro" id="IPR000040">
    <property type="entry name" value="AML1_Runt"/>
</dbReference>
<dbReference type="PANTHER" id="PTHR11950">
    <property type="entry name" value="RUNT RELATED"/>
    <property type="match status" value="1"/>
</dbReference>
<dbReference type="PIRSF" id="PIRSF009374">
    <property type="entry name" value="TF_Runt-rel_RUNX"/>
    <property type="match status" value="1"/>
</dbReference>
<dbReference type="GO" id="GO:0000978">
    <property type="term" value="F:RNA polymerase II cis-regulatory region sequence-specific DNA binding"/>
    <property type="evidence" value="ECO:0007669"/>
    <property type="project" value="TreeGrafter"/>
</dbReference>
<dbReference type="Proteomes" id="UP001187415">
    <property type="component" value="Unassembled WGS sequence"/>
</dbReference>
<organism evidence="10 11">
    <name type="scientific">Channa striata</name>
    <name type="common">Snakehead murrel</name>
    <name type="synonym">Ophicephalus striatus</name>
    <dbReference type="NCBI Taxonomy" id="64152"/>
    <lineage>
        <taxon>Eukaryota</taxon>
        <taxon>Metazoa</taxon>
        <taxon>Chordata</taxon>
        <taxon>Craniata</taxon>
        <taxon>Vertebrata</taxon>
        <taxon>Euteleostomi</taxon>
        <taxon>Actinopterygii</taxon>
        <taxon>Neopterygii</taxon>
        <taxon>Teleostei</taxon>
        <taxon>Neoteleostei</taxon>
        <taxon>Acanthomorphata</taxon>
        <taxon>Anabantaria</taxon>
        <taxon>Anabantiformes</taxon>
        <taxon>Channoidei</taxon>
        <taxon>Channidae</taxon>
        <taxon>Channa</taxon>
    </lineage>
</organism>
<keyword evidence="11" id="KW-1185">Reference proteome</keyword>
<dbReference type="AlphaFoldDB" id="A0AA88LYI1"/>
<comment type="subcellular location">
    <subcellularLocation>
        <location evidence="1 6">Nucleus</location>
    </subcellularLocation>
</comment>
<evidence type="ECO:0000313" key="10">
    <source>
        <dbReference type="EMBL" id="KAK2826295.1"/>
    </source>
</evidence>